<evidence type="ECO:0000313" key="1">
    <source>
        <dbReference type="EMBL" id="OGF21564.1"/>
    </source>
</evidence>
<dbReference type="Proteomes" id="UP000177407">
    <property type="component" value="Unassembled WGS sequence"/>
</dbReference>
<evidence type="ECO:0000313" key="2">
    <source>
        <dbReference type="Proteomes" id="UP000177407"/>
    </source>
</evidence>
<sequence length="306" mass="34809">MSIEHEKYMQRTIFNEETLRAHLEKEQNVQWIELKDLLAEVHESCVDGRGDKGIIGVPGGNAGEFVLAISTYEDLTKVKLNDSQIKEAFKRYLEKYGKFYFHSDTHALEHMKLSEEELRNPPEDKREEILRKITDPENIGCGHLKLSAKDPEKYGMRNEIMQVMIRTFFEELWEGNEELDFTVLEGGHKEGAVVIVKVDVKDDDINGETKIPIVYPNVGQLGTQAFVYHPQAVEFLRKEIASGINEVAGAEAQVDVEEFAKKMIEKGNNQLGLTVDTLAKDEQGSPLPKFEVIFDNEGKIKSIQKN</sequence>
<proteinExistence type="predicted"/>
<dbReference type="EMBL" id="MFGA01000003">
    <property type="protein sequence ID" value="OGF21564.1"/>
    <property type="molecule type" value="Genomic_DNA"/>
</dbReference>
<comment type="caution">
    <text evidence="1">The sequence shown here is derived from an EMBL/GenBank/DDBJ whole genome shotgun (WGS) entry which is preliminary data.</text>
</comment>
<gene>
    <name evidence="1" type="ORF">A2257_02735</name>
</gene>
<accession>A0A1F5S4E7</accession>
<organism evidence="1 2">
    <name type="scientific">Candidatus Falkowbacteria bacterium RIFOXYA2_FULL_38_12</name>
    <dbReference type="NCBI Taxonomy" id="1797993"/>
    <lineage>
        <taxon>Bacteria</taxon>
        <taxon>Candidatus Falkowiibacteriota</taxon>
    </lineage>
</organism>
<protein>
    <submittedName>
        <fullName evidence="1">Uncharacterized protein</fullName>
    </submittedName>
</protein>
<dbReference type="AlphaFoldDB" id="A0A1F5S4E7"/>
<name>A0A1F5S4E7_9BACT</name>
<reference evidence="1 2" key="1">
    <citation type="journal article" date="2016" name="Nat. Commun.">
        <title>Thousands of microbial genomes shed light on interconnected biogeochemical processes in an aquifer system.</title>
        <authorList>
            <person name="Anantharaman K."/>
            <person name="Brown C.T."/>
            <person name="Hug L.A."/>
            <person name="Sharon I."/>
            <person name="Castelle C.J."/>
            <person name="Probst A.J."/>
            <person name="Thomas B.C."/>
            <person name="Singh A."/>
            <person name="Wilkins M.J."/>
            <person name="Karaoz U."/>
            <person name="Brodie E.L."/>
            <person name="Williams K.H."/>
            <person name="Hubbard S.S."/>
            <person name="Banfield J.F."/>
        </authorList>
    </citation>
    <scope>NUCLEOTIDE SEQUENCE [LARGE SCALE GENOMIC DNA]</scope>
</reference>